<organism evidence="1 2">
    <name type="scientific">Adineta ricciae</name>
    <name type="common">Rotifer</name>
    <dbReference type="NCBI Taxonomy" id="249248"/>
    <lineage>
        <taxon>Eukaryota</taxon>
        <taxon>Metazoa</taxon>
        <taxon>Spiralia</taxon>
        <taxon>Gnathifera</taxon>
        <taxon>Rotifera</taxon>
        <taxon>Eurotatoria</taxon>
        <taxon>Bdelloidea</taxon>
        <taxon>Adinetida</taxon>
        <taxon>Adinetidae</taxon>
        <taxon>Adineta</taxon>
    </lineage>
</organism>
<accession>A0A815L4A2</accession>
<dbReference type="AlphaFoldDB" id="A0A815L4A2"/>
<protein>
    <submittedName>
        <fullName evidence="1">Uncharacterized protein</fullName>
    </submittedName>
</protein>
<sequence length="102" mass="12070">MNICISLFNNKFFLAASLYQFCTPKQQIIRSKNPLLCISIDFKKKKGKHIFTYNTCYLEVHYIFSKNQQMYTVKDLSRHYLMNTKLLHVSINDKRSASLLEP</sequence>
<evidence type="ECO:0000313" key="2">
    <source>
        <dbReference type="Proteomes" id="UP000663852"/>
    </source>
</evidence>
<dbReference type="EMBL" id="CAJNOJ010000333">
    <property type="protein sequence ID" value="CAF1404107.1"/>
    <property type="molecule type" value="Genomic_DNA"/>
</dbReference>
<evidence type="ECO:0000313" key="1">
    <source>
        <dbReference type="EMBL" id="CAF1404107.1"/>
    </source>
</evidence>
<gene>
    <name evidence="1" type="ORF">EDS130_LOCUS36224</name>
</gene>
<dbReference type="Proteomes" id="UP000663852">
    <property type="component" value="Unassembled WGS sequence"/>
</dbReference>
<reference evidence="1" key="1">
    <citation type="submission" date="2021-02" db="EMBL/GenBank/DDBJ databases">
        <authorList>
            <person name="Nowell W R."/>
        </authorList>
    </citation>
    <scope>NUCLEOTIDE SEQUENCE</scope>
</reference>
<comment type="caution">
    <text evidence="1">The sequence shown here is derived from an EMBL/GenBank/DDBJ whole genome shotgun (WGS) entry which is preliminary data.</text>
</comment>
<proteinExistence type="predicted"/>
<name>A0A815L4A2_ADIRI</name>